<dbReference type="InterPro" id="IPR010095">
    <property type="entry name" value="Cas12f1-like_TNB"/>
</dbReference>
<organism evidence="8 9">
    <name type="scientific">Megamonas funiformis</name>
    <dbReference type="NCBI Taxonomy" id="437897"/>
    <lineage>
        <taxon>Bacteria</taxon>
        <taxon>Bacillati</taxon>
        <taxon>Bacillota</taxon>
        <taxon>Negativicutes</taxon>
        <taxon>Selenomonadales</taxon>
        <taxon>Selenomonadaceae</taxon>
        <taxon>Megamonas</taxon>
    </lineage>
</organism>
<proteinExistence type="inferred from homology"/>
<feature type="non-terminal residue" evidence="8">
    <location>
        <position position="1"/>
    </location>
</feature>
<keyword evidence="5" id="KW-0233">DNA recombination</keyword>
<evidence type="ECO:0000313" key="9">
    <source>
        <dbReference type="Proteomes" id="UP001198190"/>
    </source>
</evidence>
<dbReference type="NCBIfam" id="NF040570">
    <property type="entry name" value="guided_TnpB"/>
    <property type="match status" value="1"/>
</dbReference>
<dbReference type="PANTHER" id="PTHR30405">
    <property type="entry name" value="TRANSPOSASE"/>
    <property type="match status" value="1"/>
</dbReference>
<evidence type="ECO:0000256" key="1">
    <source>
        <dbReference type="ARBA" id="ARBA00008761"/>
    </source>
</evidence>
<keyword evidence="3" id="KW-0815">Transposition</keyword>
<dbReference type="EMBL" id="JAJCGD010000021">
    <property type="protein sequence ID" value="MCB6828635.1"/>
    <property type="molecule type" value="Genomic_DNA"/>
</dbReference>
<evidence type="ECO:0000256" key="2">
    <source>
        <dbReference type="ARBA" id="ARBA00011044"/>
    </source>
</evidence>
<evidence type="ECO:0000313" key="8">
    <source>
        <dbReference type="EMBL" id="MCB6828635.1"/>
    </source>
</evidence>
<evidence type="ECO:0000256" key="4">
    <source>
        <dbReference type="ARBA" id="ARBA00023125"/>
    </source>
</evidence>
<dbReference type="GO" id="GO:0003677">
    <property type="term" value="F:DNA binding"/>
    <property type="evidence" value="ECO:0007669"/>
    <property type="project" value="UniProtKB-KW"/>
</dbReference>
<dbReference type="Pfam" id="PF01385">
    <property type="entry name" value="OrfB_IS605"/>
    <property type="match status" value="1"/>
</dbReference>
<keyword evidence="4" id="KW-0238">DNA-binding</keyword>
<dbReference type="GO" id="GO:0032196">
    <property type="term" value="P:transposition"/>
    <property type="evidence" value="ECO:0007669"/>
    <property type="project" value="UniProtKB-KW"/>
</dbReference>
<dbReference type="Proteomes" id="UP001198190">
    <property type="component" value="Unassembled WGS sequence"/>
</dbReference>
<evidence type="ECO:0000256" key="3">
    <source>
        <dbReference type="ARBA" id="ARBA00022578"/>
    </source>
</evidence>
<dbReference type="NCBIfam" id="TIGR01766">
    <property type="entry name" value="IS200/IS605 family accessory protein TnpB-like domain"/>
    <property type="match status" value="1"/>
</dbReference>
<gene>
    <name evidence="8" type="primary">tnpB</name>
    <name evidence="8" type="ORF">LIY65_08000</name>
</gene>
<dbReference type="NCBIfam" id="NF038281">
    <property type="entry name" value="IS200_TnpB"/>
    <property type="match status" value="1"/>
</dbReference>
<dbReference type="GO" id="GO:0006310">
    <property type="term" value="P:DNA recombination"/>
    <property type="evidence" value="ECO:0007669"/>
    <property type="project" value="UniProtKB-KW"/>
</dbReference>
<reference evidence="8" key="1">
    <citation type="submission" date="2021-10" db="EMBL/GenBank/DDBJ databases">
        <title>Collection of gut derived symbiotic bacterial strains cultured from healthy donors.</title>
        <authorList>
            <person name="Lin H."/>
            <person name="Littmann E."/>
            <person name="Claire K."/>
            <person name="Pamer E."/>
        </authorList>
    </citation>
    <scope>NUCLEOTIDE SEQUENCE</scope>
    <source>
        <strain evidence="8">MSK.7.16</strain>
    </source>
</reference>
<protein>
    <submittedName>
        <fullName evidence="8">IS200/IS605 family element transposase accessory protein TnpB</fullName>
    </submittedName>
</protein>
<accession>A0AAW4U276</accession>
<evidence type="ECO:0000259" key="7">
    <source>
        <dbReference type="Pfam" id="PF07282"/>
    </source>
</evidence>
<dbReference type="Pfam" id="PF07282">
    <property type="entry name" value="Cas12f1-like_TNB"/>
    <property type="match status" value="1"/>
</dbReference>
<dbReference type="InterPro" id="IPR051399">
    <property type="entry name" value="RNA-guided_DNA_endo/Transpos"/>
</dbReference>
<name>A0AAW4U276_9FIRM</name>
<dbReference type="AlphaFoldDB" id="A0AAW4U276"/>
<comment type="similarity">
    <text evidence="2">In the N-terminal section; belongs to the transposase 2 family.</text>
</comment>
<dbReference type="PANTHER" id="PTHR30405:SF25">
    <property type="entry name" value="RNA-GUIDED DNA ENDONUCLEASE INSQ-RELATED"/>
    <property type="match status" value="1"/>
</dbReference>
<dbReference type="InterPro" id="IPR053522">
    <property type="entry name" value="RNA-guided_endonuclease_TnpB"/>
</dbReference>
<dbReference type="RefSeq" id="WP_227153031.1">
    <property type="nucleotide sequence ID" value="NZ_JAJCGD010000021.1"/>
</dbReference>
<evidence type="ECO:0000256" key="5">
    <source>
        <dbReference type="ARBA" id="ARBA00023172"/>
    </source>
</evidence>
<feature type="domain" description="Cas12f1-like TNB" evidence="7">
    <location>
        <begin position="223"/>
        <end position="291"/>
    </location>
</feature>
<dbReference type="InterPro" id="IPR001959">
    <property type="entry name" value="Transposase"/>
</dbReference>
<feature type="domain" description="Probable transposase IS891/IS1136/IS1341" evidence="6">
    <location>
        <begin position="103"/>
        <end position="211"/>
    </location>
</feature>
<sequence length="302" mass="35253">KEPDKSSLQNALKNLDTAYKNFFNRQKAGFPKFKSKKNRYKSYKTNMTNNNIVFLENKIKLPKIGKIKTRDKYRQIEGRILSATVSQTPSGKYYVALCCTDLPQPELIKTNKYVGLDLGIKDFVITSDAVKYSNPKYLQKSLTRLAKLQRELSRKTKGSSNWEKARVKVAKLHDRIANQRHNLLHQVTCQLIRNYDVICLEDLQVENMMKNHKLARNIADVSWSEFMRQLTYKAKWFGRVIVKIDKFYPSSQLCHICGYKNIEVKNLNVRKWNCPKCKTYHDRDVNAAINIRNEGLRILNIA</sequence>
<comment type="similarity">
    <text evidence="1">In the C-terminal section; belongs to the transposase 35 family.</text>
</comment>
<evidence type="ECO:0000259" key="6">
    <source>
        <dbReference type="Pfam" id="PF01385"/>
    </source>
</evidence>
<comment type="caution">
    <text evidence="8">The sequence shown here is derived from an EMBL/GenBank/DDBJ whole genome shotgun (WGS) entry which is preliminary data.</text>
</comment>